<feature type="compositionally biased region" description="Low complexity" evidence="14">
    <location>
        <begin position="50"/>
        <end position="69"/>
    </location>
</feature>
<dbReference type="NCBIfam" id="TIGR03593">
    <property type="entry name" value="yidC_nterm"/>
    <property type="match status" value="1"/>
</dbReference>
<comment type="function">
    <text evidence="13">Required for the insertion and/or proper folding and/or complex formation of integral membrane proteins into the membrane. Involved in integration of membrane proteins that insert both dependently and independently of the Sec translocase complex, as well as at least some lipoproteins. Aids folding of multispanning membrane proteins.</text>
</comment>
<dbReference type="EMBL" id="JBHSJF010000005">
    <property type="protein sequence ID" value="MFC5067484.1"/>
    <property type="molecule type" value="Genomic_DNA"/>
</dbReference>
<keyword evidence="7 13" id="KW-0653">Protein transport</keyword>
<gene>
    <name evidence="13 17" type="primary">yidC</name>
    <name evidence="17" type="ORF">ACFPFW_05580</name>
</gene>
<keyword evidence="5 13" id="KW-1003">Cell membrane</keyword>
<keyword evidence="8 13" id="KW-1133">Transmembrane helix</keyword>
<dbReference type="PANTHER" id="PTHR12428">
    <property type="entry name" value="OXA1"/>
    <property type="match status" value="1"/>
</dbReference>
<dbReference type="CDD" id="cd19961">
    <property type="entry name" value="EcYidC-like_peri"/>
    <property type="match status" value="1"/>
</dbReference>
<dbReference type="NCBIfam" id="TIGR03592">
    <property type="entry name" value="yidC_oxa1_cterm"/>
    <property type="match status" value="1"/>
</dbReference>
<feature type="domain" description="Membrane insertase YidC/Oxa/ALB C-terminal" evidence="15">
    <location>
        <begin position="381"/>
        <end position="584"/>
    </location>
</feature>
<dbReference type="InterPro" id="IPR028053">
    <property type="entry name" value="Membr_insert_YidC_N"/>
</dbReference>
<evidence type="ECO:0000256" key="6">
    <source>
        <dbReference type="ARBA" id="ARBA00022692"/>
    </source>
</evidence>
<dbReference type="CDD" id="cd20070">
    <property type="entry name" value="5TM_YidC_Alb3"/>
    <property type="match status" value="1"/>
</dbReference>
<feature type="transmembrane region" description="Helical" evidence="13">
    <location>
        <begin position="373"/>
        <end position="400"/>
    </location>
</feature>
<dbReference type="InterPro" id="IPR001708">
    <property type="entry name" value="YidC/ALB3/OXA1/COX18"/>
</dbReference>
<feature type="region of interest" description="Disordered" evidence="14">
    <location>
        <begin position="40"/>
        <end position="69"/>
    </location>
</feature>
<keyword evidence="6 13" id="KW-0812">Transmembrane</keyword>
<evidence type="ECO:0000256" key="7">
    <source>
        <dbReference type="ARBA" id="ARBA00022927"/>
    </source>
</evidence>
<keyword evidence="9 13" id="KW-0472">Membrane</keyword>
<dbReference type="InterPro" id="IPR038221">
    <property type="entry name" value="YidC_periplasmic_sf"/>
</dbReference>
<evidence type="ECO:0000259" key="15">
    <source>
        <dbReference type="Pfam" id="PF02096"/>
    </source>
</evidence>
<dbReference type="InterPro" id="IPR047196">
    <property type="entry name" value="YidC_ALB_C"/>
</dbReference>
<name>A0ABV9Z1Q2_9HYPH</name>
<evidence type="ECO:0000256" key="8">
    <source>
        <dbReference type="ARBA" id="ARBA00022989"/>
    </source>
</evidence>
<keyword evidence="4 13" id="KW-0813">Transport</keyword>
<protein>
    <recommendedName>
        <fullName evidence="3 13">Membrane protein insertase YidC</fullName>
    </recommendedName>
    <alternativeName>
        <fullName evidence="12 13">Foldase YidC</fullName>
    </alternativeName>
    <alternativeName>
        <fullName evidence="11 13">Membrane integrase YidC</fullName>
    </alternativeName>
    <alternativeName>
        <fullName evidence="13">Membrane protein YidC</fullName>
    </alternativeName>
</protein>
<accession>A0ABV9Z1Q2</accession>
<dbReference type="NCBIfam" id="NF002353">
    <property type="entry name" value="PRK01318.1-4"/>
    <property type="match status" value="1"/>
</dbReference>
<comment type="caution">
    <text evidence="17">The sequence shown here is derived from an EMBL/GenBank/DDBJ whole genome shotgun (WGS) entry which is preliminary data.</text>
</comment>
<dbReference type="PRINTS" id="PR01900">
    <property type="entry name" value="YIDCPROTEIN"/>
</dbReference>
<evidence type="ECO:0000256" key="14">
    <source>
        <dbReference type="SAM" id="MobiDB-lite"/>
    </source>
</evidence>
<keyword evidence="10 13" id="KW-0143">Chaperone</keyword>
<evidence type="ECO:0000256" key="12">
    <source>
        <dbReference type="ARBA" id="ARBA00033342"/>
    </source>
</evidence>
<dbReference type="Gene3D" id="2.70.98.90">
    <property type="match status" value="1"/>
</dbReference>
<evidence type="ECO:0000256" key="13">
    <source>
        <dbReference type="HAMAP-Rule" id="MF_01810"/>
    </source>
</evidence>
<dbReference type="RefSeq" id="WP_114956977.1">
    <property type="nucleotide sequence ID" value="NZ_JBHSJF010000005.1"/>
</dbReference>
<organism evidence="17 18">
    <name type="scientific">Flaviflagellibacter deserti</name>
    <dbReference type="NCBI Taxonomy" id="2267266"/>
    <lineage>
        <taxon>Bacteria</taxon>
        <taxon>Pseudomonadati</taxon>
        <taxon>Pseudomonadota</taxon>
        <taxon>Alphaproteobacteria</taxon>
        <taxon>Hyphomicrobiales</taxon>
        <taxon>Flaviflagellibacter</taxon>
    </lineage>
</organism>
<feature type="transmembrane region" description="Helical" evidence="13">
    <location>
        <begin position="543"/>
        <end position="570"/>
    </location>
</feature>
<dbReference type="InterPro" id="IPR019998">
    <property type="entry name" value="Membr_insert_YidC"/>
</dbReference>
<dbReference type="HAMAP" id="MF_01810">
    <property type="entry name" value="YidC_type1"/>
    <property type="match status" value="1"/>
</dbReference>
<evidence type="ECO:0000256" key="10">
    <source>
        <dbReference type="ARBA" id="ARBA00023186"/>
    </source>
</evidence>
<dbReference type="Proteomes" id="UP001595796">
    <property type="component" value="Unassembled WGS sequence"/>
</dbReference>
<evidence type="ECO:0000256" key="3">
    <source>
        <dbReference type="ARBA" id="ARBA00015325"/>
    </source>
</evidence>
<evidence type="ECO:0000313" key="17">
    <source>
        <dbReference type="EMBL" id="MFC5067484.1"/>
    </source>
</evidence>
<proteinExistence type="inferred from homology"/>
<evidence type="ECO:0000256" key="2">
    <source>
        <dbReference type="ARBA" id="ARBA00010527"/>
    </source>
</evidence>
<comment type="subcellular location">
    <subcellularLocation>
        <location evidence="1">Cell inner membrane</location>
        <topology evidence="1">Multi-pass membrane protein</topology>
    </subcellularLocation>
    <subcellularLocation>
        <location evidence="13">Cell membrane</location>
        <topology evidence="13">Multi-pass membrane protein</topology>
    </subcellularLocation>
</comment>
<dbReference type="PANTHER" id="PTHR12428:SF65">
    <property type="entry name" value="CYTOCHROME C OXIDASE ASSEMBLY PROTEIN COX18, MITOCHONDRIAL"/>
    <property type="match status" value="1"/>
</dbReference>
<evidence type="ECO:0000256" key="9">
    <source>
        <dbReference type="ARBA" id="ARBA00023136"/>
    </source>
</evidence>
<feature type="transmembrane region" description="Helical" evidence="13">
    <location>
        <begin position="450"/>
        <end position="471"/>
    </location>
</feature>
<feature type="transmembrane region" description="Helical" evidence="13">
    <location>
        <begin position="509"/>
        <end position="531"/>
    </location>
</feature>
<evidence type="ECO:0000256" key="11">
    <source>
        <dbReference type="ARBA" id="ARBA00033245"/>
    </source>
</evidence>
<dbReference type="InterPro" id="IPR028055">
    <property type="entry name" value="YidC/Oxa/ALB_C"/>
</dbReference>
<reference evidence="18" key="1">
    <citation type="journal article" date="2019" name="Int. J. Syst. Evol. Microbiol.">
        <title>The Global Catalogue of Microorganisms (GCM) 10K type strain sequencing project: providing services to taxonomists for standard genome sequencing and annotation.</title>
        <authorList>
            <consortium name="The Broad Institute Genomics Platform"/>
            <consortium name="The Broad Institute Genome Sequencing Center for Infectious Disease"/>
            <person name="Wu L."/>
            <person name="Ma J."/>
        </authorList>
    </citation>
    <scope>NUCLEOTIDE SEQUENCE [LARGE SCALE GENOMIC DNA]</scope>
    <source>
        <strain evidence="18">CGMCC 1.16444</strain>
    </source>
</reference>
<comment type="similarity">
    <text evidence="2 13">Belongs to the OXA1/ALB3/YidC family. Type 1 subfamily.</text>
</comment>
<dbReference type="Pfam" id="PF14849">
    <property type="entry name" value="YidC_periplas"/>
    <property type="match status" value="1"/>
</dbReference>
<evidence type="ECO:0000256" key="5">
    <source>
        <dbReference type="ARBA" id="ARBA00022475"/>
    </source>
</evidence>
<comment type="subunit">
    <text evidence="13">Interacts with the Sec translocase complex via SecD. Specifically interacts with transmembrane segments of nascent integral membrane proteins during membrane integration.</text>
</comment>
<feature type="domain" description="Membrane insertase YidC N-terminal" evidence="16">
    <location>
        <begin position="90"/>
        <end position="370"/>
    </location>
</feature>
<evidence type="ECO:0000259" key="16">
    <source>
        <dbReference type="Pfam" id="PF14849"/>
    </source>
</evidence>
<dbReference type="Pfam" id="PF02096">
    <property type="entry name" value="60KD_IMP"/>
    <property type="match status" value="1"/>
</dbReference>
<evidence type="ECO:0000313" key="18">
    <source>
        <dbReference type="Proteomes" id="UP001595796"/>
    </source>
</evidence>
<evidence type="ECO:0000256" key="4">
    <source>
        <dbReference type="ARBA" id="ARBA00022448"/>
    </source>
</evidence>
<keyword evidence="18" id="KW-1185">Reference proteome</keyword>
<sequence>MMENRNLFLAILLSIGVLGLWEYFYGAPQREKAQQIAEQQRIERGVDQNAAQGAAPGAQVPSNPAGAPTAPAVVANPGVTREQAIAETKRIPIDTPRLKGSIDLTGGRIDDIALKDYRETVEPNSPNIVLLTPPGGPQPFYAEYGWVGAAGTTAPLPGANTVWTQEGSGALTASTPITLSWNNGQGLTFKRTISVDVNYMFTVADRVENAGSAAVTLHPYALVSRHGRPHVSGYYILHEGLLGWLGDDGLQEIKYSTIEEEKSISHRAKEGWLGITDKYWATALVPPRGEEFTGRFSAVTNQVPIYQTDYLLNAREVAPGGSTEVKGELFAGAKEVRVINEYQNNLGIPRFELMIDWGWFYFLTKPMFWLIDFFFHLVGNFGVAILIVTVLVKLVFFPLANKSYESMSKMKKIQPELTAMRDRFKDDKVAQQKAMMDLYKKEKINPAAGCLPILIQIPVFFSLYKVIFITIEMRHAPFFGWIRDLSAPDPTTIFNLFGLIPYDPASLPVIGPFLMLGVWPLIMGVTMFLQMRLNPLPPDPTQAMLFTWMPVFFTFLLASFPAGLVIYWSWNNTLSILQQAAIMKRQGVKVELWDNIRGLFRRKPRTQE</sequence>
<evidence type="ECO:0000256" key="1">
    <source>
        <dbReference type="ARBA" id="ARBA00004429"/>
    </source>
</evidence>